<accession>A0ABX7T284</accession>
<protein>
    <recommendedName>
        <fullName evidence="4">Transmembrane protein (PGPGW)</fullName>
    </recommendedName>
</protein>
<keyword evidence="3" id="KW-1185">Reference proteome</keyword>
<gene>
    <name evidence="2" type="ORF">J4G78_10240</name>
</gene>
<feature type="transmembrane region" description="Helical" evidence="1">
    <location>
        <begin position="41"/>
        <end position="60"/>
    </location>
</feature>
<keyword evidence="1" id="KW-0472">Membrane</keyword>
<name>A0ABX7T284_9SPHN</name>
<evidence type="ECO:0000256" key="1">
    <source>
        <dbReference type="SAM" id="Phobius"/>
    </source>
</evidence>
<organism evidence="2 3">
    <name type="scientific">Parasphingorhabdus cellanae</name>
    <dbReference type="NCBI Taxonomy" id="2806553"/>
    <lineage>
        <taxon>Bacteria</taxon>
        <taxon>Pseudomonadati</taxon>
        <taxon>Pseudomonadota</taxon>
        <taxon>Alphaproteobacteria</taxon>
        <taxon>Sphingomonadales</taxon>
        <taxon>Sphingomonadaceae</taxon>
        <taxon>Parasphingorhabdus</taxon>
    </lineage>
</organism>
<evidence type="ECO:0000313" key="2">
    <source>
        <dbReference type="EMBL" id="QTD54644.1"/>
    </source>
</evidence>
<keyword evidence="1" id="KW-1133">Transmembrane helix</keyword>
<evidence type="ECO:0008006" key="4">
    <source>
        <dbReference type="Google" id="ProtNLM"/>
    </source>
</evidence>
<keyword evidence="1" id="KW-0812">Transmembrane</keyword>
<dbReference type="Proteomes" id="UP000663923">
    <property type="component" value="Chromosome"/>
</dbReference>
<proteinExistence type="predicted"/>
<dbReference type="EMBL" id="CP071794">
    <property type="protein sequence ID" value="QTD54644.1"/>
    <property type="molecule type" value="Genomic_DNA"/>
</dbReference>
<evidence type="ECO:0000313" key="3">
    <source>
        <dbReference type="Proteomes" id="UP000663923"/>
    </source>
</evidence>
<sequence length="131" mass="15069">MISSTTRLAGSIAMHHIERMKVDMDEKLGKKRRKYTSGSRFALSVLGFTLMILSPIVGAIPGPGFIIMFPLGLALVLQNSRWAKKRYVDFKQRFPKYGQWTDWAMRRKRHKELPDDFELPIVGKVKTKSES</sequence>
<feature type="transmembrane region" description="Helical" evidence="1">
    <location>
        <begin position="66"/>
        <end position="83"/>
    </location>
</feature>
<dbReference type="RefSeq" id="WP_207986478.1">
    <property type="nucleotide sequence ID" value="NZ_CP071794.1"/>
</dbReference>
<reference evidence="2 3" key="1">
    <citation type="submission" date="2021-03" db="EMBL/GenBank/DDBJ databases">
        <title>Complete genome of Parasphingorhabdus_sp.JHSY0214.</title>
        <authorList>
            <person name="Yoo J.H."/>
            <person name="Bae J.W."/>
        </authorList>
    </citation>
    <scope>NUCLEOTIDE SEQUENCE [LARGE SCALE GENOMIC DNA]</scope>
    <source>
        <strain evidence="2 3">JHSY0214</strain>
    </source>
</reference>